<dbReference type="EMBL" id="CPXJ01000019">
    <property type="protein sequence ID" value="CND67659.1"/>
    <property type="molecule type" value="Genomic_DNA"/>
</dbReference>
<evidence type="ECO:0000313" key="2">
    <source>
        <dbReference type="EMBL" id="CND67659.1"/>
    </source>
</evidence>
<dbReference type="Proteomes" id="UP000048841">
    <property type="component" value="Unassembled WGS sequence"/>
</dbReference>
<sequence length="63" mass="7184">MRLTLCAESVGFMDDKDSNFIIFNWLLSFRHSNTGSIVSGLLGILSHKYSIRAIIFIFQSDEQ</sequence>
<dbReference type="AlphaFoldDB" id="A0A0E1NBB0"/>
<reference evidence="2 3" key="2">
    <citation type="submission" date="2015-03" db="EMBL/GenBank/DDBJ databases">
        <authorList>
            <consortium name="Pathogen Informatics"/>
            <person name="Murphy D."/>
        </authorList>
    </citation>
    <scope>NUCLEOTIDE SEQUENCE [LARGE SCALE GENOMIC DNA]</scope>
    <source>
        <strain evidence="2 3">IP05342</strain>
    </source>
</reference>
<evidence type="ECO:0000313" key="1">
    <source>
        <dbReference type="EMBL" id="CFQ52589.1"/>
    </source>
</evidence>
<dbReference type="EMBL" id="CGBR01000002">
    <property type="protein sequence ID" value="CFQ52589.1"/>
    <property type="molecule type" value="Genomic_DNA"/>
</dbReference>
<evidence type="ECO:0000313" key="3">
    <source>
        <dbReference type="Proteomes" id="UP000041601"/>
    </source>
</evidence>
<keyword evidence="3" id="KW-1185">Reference proteome</keyword>
<evidence type="ECO:0000313" key="4">
    <source>
        <dbReference type="Proteomes" id="UP000048841"/>
    </source>
</evidence>
<gene>
    <name evidence="1" type="ORF">ERS137941_00400</name>
    <name evidence="2" type="ORF">ERS137959_01874</name>
</gene>
<dbReference type="KEGG" id="yet:CH48_2486"/>
<reference evidence="1 4" key="1">
    <citation type="submission" date="2015-03" db="EMBL/GenBank/DDBJ databases">
        <authorList>
            <person name="Murphy D."/>
        </authorList>
    </citation>
    <scope>NUCLEOTIDE SEQUENCE [LARGE SCALE GENOMIC DNA]</scope>
    <source>
        <strain evidence="1 4">IP26249</strain>
    </source>
</reference>
<proteinExistence type="predicted"/>
<protein>
    <submittedName>
        <fullName evidence="1">Uncharacterized protein</fullName>
    </submittedName>
</protein>
<dbReference type="Proteomes" id="UP000041601">
    <property type="component" value="Unassembled WGS sequence"/>
</dbReference>
<accession>A0A0E1NBB0</accession>
<name>A0A0E1NBB0_YEREN</name>
<organism evidence="1 4">
    <name type="scientific">Yersinia enterocolitica</name>
    <dbReference type="NCBI Taxonomy" id="630"/>
    <lineage>
        <taxon>Bacteria</taxon>
        <taxon>Pseudomonadati</taxon>
        <taxon>Pseudomonadota</taxon>
        <taxon>Gammaproteobacteria</taxon>
        <taxon>Enterobacterales</taxon>
        <taxon>Yersiniaceae</taxon>
        <taxon>Yersinia</taxon>
    </lineage>
</organism>